<evidence type="ECO:0000256" key="8">
    <source>
        <dbReference type="SAM" id="Phobius"/>
    </source>
</evidence>
<feature type="transmembrane region" description="Helical" evidence="8">
    <location>
        <begin position="379"/>
        <end position="398"/>
    </location>
</feature>
<protein>
    <submittedName>
        <fullName evidence="10">MFS transporter</fullName>
    </submittedName>
</protein>
<dbReference type="KEGG" id="clt:CM240_0392"/>
<evidence type="ECO:0000256" key="6">
    <source>
        <dbReference type="ARBA" id="ARBA00022989"/>
    </source>
</evidence>
<dbReference type="PATRIC" id="fig|1216932.3.peg.375"/>
<dbReference type="HOGENOM" id="CLU_000960_28_0_9"/>
<dbReference type="InterPro" id="IPR004638">
    <property type="entry name" value="EmrB-like"/>
</dbReference>
<dbReference type="SUPFAM" id="SSF103473">
    <property type="entry name" value="MFS general substrate transporter"/>
    <property type="match status" value="1"/>
</dbReference>
<comment type="similarity">
    <text evidence="2">Belongs to the major facilitator superfamily. EmrB family.</text>
</comment>
<evidence type="ECO:0000256" key="1">
    <source>
        <dbReference type="ARBA" id="ARBA00004651"/>
    </source>
</evidence>
<dbReference type="RefSeq" id="WP_242838485.1">
    <property type="nucleotide sequence ID" value="NZ_HG917868.1"/>
</dbReference>
<feature type="transmembrane region" description="Helical" evidence="8">
    <location>
        <begin position="66"/>
        <end position="87"/>
    </location>
</feature>
<dbReference type="PANTHER" id="PTHR42718:SF9">
    <property type="entry name" value="MAJOR FACILITATOR SUPERFAMILY MULTIDRUG TRANSPORTER MFSC"/>
    <property type="match status" value="1"/>
</dbReference>
<feature type="transmembrane region" description="Helical" evidence="8">
    <location>
        <begin position="183"/>
        <end position="203"/>
    </location>
</feature>
<organism evidence="10 11">
    <name type="scientific">Clostridium bornimense</name>
    <dbReference type="NCBI Taxonomy" id="1216932"/>
    <lineage>
        <taxon>Bacteria</taxon>
        <taxon>Bacillati</taxon>
        <taxon>Bacillota</taxon>
        <taxon>Clostridia</taxon>
        <taxon>Eubacteriales</taxon>
        <taxon>Clostridiaceae</taxon>
        <taxon>Clostridium</taxon>
    </lineage>
</organism>
<dbReference type="PROSITE" id="PS50850">
    <property type="entry name" value="MFS"/>
    <property type="match status" value="1"/>
</dbReference>
<evidence type="ECO:0000256" key="3">
    <source>
        <dbReference type="ARBA" id="ARBA00022448"/>
    </source>
</evidence>
<feature type="transmembrane region" description="Helical" evidence="8">
    <location>
        <begin position="281"/>
        <end position="306"/>
    </location>
</feature>
<name>W6RVD1_9CLOT</name>
<feature type="transmembrane region" description="Helical" evidence="8">
    <location>
        <begin position="410"/>
        <end position="431"/>
    </location>
</feature>
<feature type="transmembrane region" description="Helical" evidence="8">
    <location>
        <begin position="451"/>
        <end position="473"/>
    </location>
</feature>
<feature type="transmembrane region" description="Helical" evidence="8">
    <location>
        <begin position="312"/>
        <end position="334"/>
    </location>
</feature>
<dbReference type="NCBIfam" id="TIGR00711">
    <property type="entry name" value="efflux_EmrB"/>
    <property type="match status" value="1"/>
</dbReference>
<accession>W6RVD1</accession>
<feature type="transmembrane region" description="Helical" evidence="8">
    <location>
        <begin position="241"/>
        <end position="261"/>
    </location>
</feature>
<dbReference type="AlphaFoldDB" id="W6RVD1"/>
<dbReference type="PANTHER" id="PTHR42718">
    <property type="entry name" value="MAJOR FACILITATOR SUPERFAMILY MULTIDRUG TRANSPORTER MFSC"/>
    <property type="match status" value="1"/>
</dbReference>
<feature type="transmembrane region" description="Helical" evidence="8">
    <location>
        <begin position="215"/>
        <end position="235"/>
    </location>
</feature>
<feature type="transmembrane region" description="Helical" evidence="8">
    <location>
        <begin position="346"/>
        <end position="367"/>
    </location>
</feature>
<dbReference type="eggNOG" id="COG2814">
    <property type="taxonomic scope" value="Bacteria"/>
</dbReference>
<keyword evidence="6 8" id="KW-1133">Transmembrane helix</keyword>
<dbReference type="EMBL" id="HG917868">
    <property type="protein sequence ID" value="CDM67559.1"/>
    <property type="molecule type" value="Genomic_DNA"/>
</dbReference>
<keyword evidence="3" id="KW-0813">Transport</keyword>
<dbReference type="Proteomes" id="UP000019426">
    <property type="component" value="Chromosome M2/40_rep1"/>
</dbReference>
<dbReference type="Gene3D" id="1.20.1250.20">
    <property type="entry name" value="MFS general substrate transporter like domains"/>
    <property type="match status" value="1"/>
</dbReference>
<dbReference type="Gene3D" id="1.20.1720.10">
    <property type="entry name" value="Multidrug resistance protein D"/>
    <property type="match status" value="1"/>
</dbReference>
<dbReference type="PRINTS" id="PR01036">
    <property type="entry name" value="TCRTETB"/>
</dbReference>
<keyword evidence="7 8" id="KW-0472">Membrane</keyword>
<feature type="transmembrane region" description="Helical" evidence="8">
    <location>
        <begin position="28"/>
        <end position="54"/>
    </location>
</feature>
<feature type="transmembrane region" description="Helical" evidence="8">
    <location>
        <begin position="156"/>
        <end position="177"/>
    </location>
</feature>
<reference evidence="10 11" key="1">
    <citation type="submission" date="2013-11" db="EMBL/GenBank/DDBJ databases">
        <title>Complete genome sequence of Clostridum sp. M2/40.</title>
        <authorList>
            <person name="Wibberg D."/>
            <person name="Puehler A."/>
            <person name="Schlueter A."/>
        </authorList>
    </citation>
    <scope>NUCLEOTIDE SEQUENCE [LARGE SCALE GENOMIC DNA]</scope>
    <source>
        <strain evidence="11">M2/40</strain>
    </source>
</reference>
<keyword evidence="11" id="KW-1185">Reference proteome</keyword>
<proteinExistence type="inferred from homology"/>
<feature type="transmembrane region" description="Helical" evidence="8">
    <location>
        <begin position="94"/>
        <end position="117"/>
    </location>
</feature>
<evidence type="ECO:0000256" key="4">
    <source>
        <dbReference type="ARBA" id="ARBA00022475"/>
    </source>
</evidence>
<evidence type="ECO:0000313" key="11">
    <source>
        <dbReference type="Proteomes" id="UP000019426"/>
    </source>
</evidence>
<keyword evidence="4" id="KW-1003">Cell membrane</keyword>
<feature type="domain" description="Major facilitator superfamily (MFS) profile" evidence="9">
    <location>
        <begin position="28"/>
        <end position="477"/>
    </location>
</feature>
<dbReference type="Pfam" id="PF07690">
    <property type="entry name" value="MFS_1"/>
    <property type="match status" value="1"/>
</dbReference>
<evidence type="ECO:0000256" key="7">
    <source>
        <dbReference type="ARBA" id="ARBA00023136"/>
    </source>
</evidence>
<evidence type="ECO:0000256" key="5">
    <source>
        <dbReference type="ARBA" id="ARBA00022692"/>
    </source>
</evidence>
<dbReference type="STRING" id="1216932.CM240_0392"/>
<comment type="subcellular location">
    <subcellularLocation>
        <location evidence="1">Cell membrane</location>
        <topology evidence="1">Multi-pass membrane protein</topology>
    </subcellularLocation>
</comment>
<evidence type="ECO:0000313" key="10">
    <source>
        <dbReference type="EMBL" id="CDM67559.1"/>
    </source>
</evidence>
<evidence type="ECO:0000256" key="2">
    <source>
        <dbReference type="ARBA" id="ARBA00008537"/>
    </source>
</evidence>
<evidence type="ECO:0000259" key="9">
    <source>
        <dbReference type="PROSITE" id="PS50850"/>
    </source>
</evidence>
<dbReference type="InterPro" id="IPR036259">
    <property type="entry name" value="MFS_trans_sf"/>
</dbReference>
<dbReference type="GO" id="GO:0022857">
    <property type="term" value="F:transmembrane transporter activity"/>
    <property type="evidence" value="ECO:0007669"/>
    <property type="project" value="InterPro"/>
</dbReference>
<dbReference type="CDD" id="cd17503">
    <property type="entry name" value="MFS_LmrB_MDR_like"/>
    <property type="match status" value="1"/>
</dbReference>
<dbReference type="InterPro" id="IPR020846">
    <property type="entry name" value="MFS_dom"/>
</dbReference>
<dbReference type="InterPro" id="IPR011701">
    <property type="entry name" value="MFS"/>
</dbReference>
<sequence>MNNSECLTEHKSTMNNVESITDRKRSMIFINIVITCIASSMLATALTTALPSMISDMNISVTTGQWLTSGYALAMGIMMPLTAFLITRFPTRNLYLSGLTIFILGLILCAIAPNFHFMMFGRILQASGNGILTSMAQVIILSIYPAEKRGTAMGWYGLSIGAAPVVAPTLAGIIVDVISWRAIFYITIVIISASLIWALFVFDNVLDTVKKKFDIISFIISIFAFGGITLGVGNIGNYKFISIQVLPILIIGSIATILFAYRQLHSKQPFLELRVLKNKNYTISVIASMLFYFVMMGSSMLMPLYVQTILGYSATISGLVILPGSMLMAIISPFAGKLYDKAGMKILFISGAACLLLSNIGMIFISMNTPLWVSSILNVLRNLSIGCLLMPLVTWGTSNVKKEFTADSTALLTSLRTIAGAIGTAVFVAIMNTVTKNSIKTYGSNAPMHGINIAFLFMSIATVILLLVAIFTFSGTENNKYKNIEK</sequence>
<keyword evidence="5 8" id="KW-0812">Transmembrane</keyword>
<gene>
    <name evidence="10" type="ORF">CM240_0392</name>
</gene>
<dbReference type="GO" id="GO:0005886">
    <property type="term" value="C:plasma membrane"/>
    <property type="evidence" value="ECO:0007669"/>
    <property type="project" value="UniProtKB-SubCell"/>
</dbReference>